<dbReference type="EMBL" id="GL385410">
    <property type="protein sequence ID" value="EJT68876.1"/>
    <property type="molecule type" value="Genomic_DNA"/>
</dbReference>
<dbReference type="RefSeq" id="XP_009229715.1">
    <property type="nucleotide sequence ID" value="XM_009231451.1"/>
</dbReference>
<evidence type="ECO:0000256" key="1">
    <source>
        <dbReference type="SAM" id="Phobius"/>
    </source>
</evidence>
<gene>
    <name evidence="3" type="primary">20353998</name>
    <name evidence="2" type="ORF">GGTG_13540</name>
</gene>
<feature type="transmembrane region" description="Helical" evidence="1">
    <location>
        <begin position="59"/>
        <end position="81"/>
    </location>
</feature>
<dbReference type="EnsemblFungi" id="EJT68876">
    <property type="protein sequence ID" value="EJT68876"/>
    <property type="gene ID" value="GGTG_13540"/>
</dbReference>
<reference evidence="2" key="3">
    <citation type="submission" date="2010-09" db="EMBL/GenBank/DDBJ databases">
        <title>Annotation of Gaeumannomyces graminis var. tritici R3-111a-1.</title>
        <authorList>
            <consortium name="The Broad Institute Genome Sequencing Platform"/>
            <person name="Ma L.-J."/>
            <person name="Dead R."/>
            <person name="Young S.K."/>
            <person name="Zeng Q."/>
            <person name="Gargeya S."/>
            <person name="Fitzgerald M."/>
            <person name="Haas B."/>
            <person name="Abouelleil A."/>
            <person name="Alvarado L."/>
            <person name="Arachchi H.M."/>
            <person name="Berlin A."/>
            <person name="Brown A."/>
            <person name="Chapman S.B."/>
            <person name="Chen Z."/>
            <person name="Dunbar C."/>
            <person name="Freedman E."/>
            <person name="Gearin G."/>
            <person name="Gellesch M."/>
            <person name="Goldberg J."/>
            <person name="Griggs A."/>
            <person name="Gujja S."/>
            <person name="Heiman D."/>
            <person name="Howarth C."/>
            <person name="Larson L."/>
            <person name="Lui A."/>
            <person name="MacDonald P.J.P."/>
            <person name="Mehta T."/>
            <person name="Montmayeur A."/>
            <person name="Murphy C."/>
            <person name="Neiman D."/>
            <person name="Pearson M."/>
            <person name="Priest M."/>
            <person name="Roberts A."/>
            <person name="Saif S."/>
            <person name="Shea T."/>
            <person name="Shenoy N."/>
            <person name="Sisk P."/>
            <person name="Stolte C."/>
            <person name="Sykes S."/>
            <person name="Yandava C."/>
            <person name="Wortman J."/>
            <person name="Nusbaum C."/>
            <person name="Birren B."/>
        </authorList>
    </citation>
    <scope>NUCLEOTIDE SEQUENCE</scope>
    <source>
        <strain evidence="2">R3-111a-1</strain>
    </source>
</reference>
<dbReference type="VEuPathDB" id="FungiDB:GGTG_13540"/>
<dbReference type="Proteomes" id="UP000006039">
    <property type="component" value="Unassembled WGS sequence"/>
</dbReference>
<sequence>MMHGRNFNSTCEPPMSCPQPAPGFQVQPMNASPIASAEQASSLAGFPAEFSFAAIDHPLAGFLVAVRLLLSMGIPLFACYLSPQVAAWSFFPLPTHS</sequence>
<keyword evidence="4" id="KW-1185">Reference proteome</keyword>
<dbReference type="AlphaFoldDB" id="J3PJ58"/>
<reference evidence="3" key="4">
    <citation type="journal article" date="2015" name="G3 (Bethesda)">
        <title>Genome sequences of three phytopathogenic species of the Magnaporthaceae family of fungi.</title>
        <authorList>
            <person name="Okagaki L.H."/>
            <person name="Nunes C.C."/>
            <person name="Sailsbery J."/>
            <person name="Clay B."/>
            <person name="Brown D."/>
            <person name="John T."/>
            <person name="Oh Y."/>
            <person name="Young N."/>
            <person name="Fitzgerald M."/>
            <person name="Haas B.J."/>
            <person name="Zeng Q."/>
            <person name="Young S."/>
            <person name="Adiconis X."/>
            <person name="Fan L."/>
            <person name="Levin J.Z."/>
            <person name="Mitchell T.K."/>
            <person name="Okubara P.A."/>
            <person name="Farman M.L."/>
            <person name="Kohn L.M."/>
            <person name="Birren B."/>
            <person name="Ma L.-J."/>
            <person name="Dean R.A."/>
        </authorList>
    </citation>
    <scope>NUCLEOTIDE SEQUENCE</scope>
    <source>
        <strain evidence="3">R3-111a-1</strain>
    </source>
</reference>
<name>J3PJ58_GAET3</name>
<reference evidence="3" key="5">
    <citation type="submission" date="2018-04" db="UniProtKB">
        <authorList>
            <consortium name="EnsemblFungi"/>
        </authorList>
    </citation>
    <scope>IDENTIFICATION</scope>
    <source>
        <strain evidence="3">R3-111a-1</strain>
    </source>
</reference>
<proteinExistence type="predicted"/>
<dbReference type="HOGENOM" id="CLU_2346792_0_0_1"/>
<dbReference type="GeneID" id="20353998"/>
<evidence type="ECO:0000313" key="3">
    <source>
        <dbReference type="EnsemblFungi" id="EJT68876"/>
    </source>
</evidence>
<protein>
    <submittedName>
        <fullName evidence="2 3">Uncharacterized protein</fullName>
    </submittedName>
</protein>
<accession>J3PJ58</accession>
<keyword evidence="1" id="KW-0472">Membrane</keyword>
<keyword evidence="1" id="KW-1133">Transmembrane helix</keyword>
<evidence type="ECO:0000313" key="2">
    <source>
        <dbReference type="EMBL" id="EJT68876.1"/>
    </source>
</evidence>
<keyword evidence="1" id="KW-0812">Transmembrane</keyword>
<evidence type="ECO:0000313" key="4">
    <source>
        <dbReference type="Proteomes" id="UP000006039"/>
    </source>
</evidence>
<reference evidence="2" key="2">
    <citation type="submission" date="2010-07" db="EMBL/GenBank/DDBJ databases">
        <authorList>
            <consortium name="The Broad Institute Genome Sequencing Platform"/>
            <consortium name="Broad Institute Genome Sequencing Center for Infectious Disease"/>
            <person name="Ma L.-J."/>
            <person name="Dead R."/>
            <person name="Young S."/>
            <person name="Zeng Q."/>
            <person name="Koehrsen M."/>
            <person name="Alvarado L."/>
            <person name="Berlin A."/>
            <person name="Chapman S.B."/>
            <person name="Chen Z."/>
            <person name="Freedman E."/>
            <person name="Gellesch M."/>
            <person name="Goldberg J."/>
            <person name="Griggs A."/>
            <person name="Gujja S."/>
            <person name="Heilman E.R."/>
            <person name="Heiman D."/>
            <person name="Hepburn T."/>
            <person name="Howarth C."/>
            <person name="Jen D."/>
            <person name="Larson L."/>
            <person name="Mehta T."/>
            <person name="Neiman D."/>
            <person name="Pearson M."/>
            <person name="Roberts A."/>
            <person name="Saif S."/>
            <person name="Shea T."/>
            <person name="Shenoy N."/>
            <person name="Sisk P."/>
            <person name="Stolte C."/>
            <person name="Sykes S."/>
            <person name="Walk T."/>
            <person name="White J."/>
            <person name="Yandava C."/>
            <person name="Haas B."/>
            <person name="Nusbaum C."/>
            <person name="Birren B."/>
        </authorList>
    </citation>
    <scope>NUCLEOTIDE SEQUENCE</scope>
    <source>
        <strain evidence="2">R3-111a-1</strain>
    </source>
</reference>
<organism evidence="2">
    <name type="scientific">Gaeumannomyces tritici (strain R3-111a-1)</name>
    <name type="common">Wheat and barley take-all root rot fungus</name>
    <name type="synonym">Gaeumannomyces graminis var. tritici</name>
    <dbReference type="NCBI Taxonomy" id="644352"/>
    <lineage>
        <taxon>Eukaryota</taxon>
        <taxon>Fungi</taxon>
        <taxon>Dikarya</taxon>
        <taxon>Ascomycota</taxon>
        <taxon>Pezizomycotina</taxon>
        <taxon>Sordariomycetes</taxon>
        <taxon>Sordariomycetidae</taxon>
        <taxon>Magnaporthales</taxon>
        <taxon>Magnaporthaceae</taxon>
        <taxon>Gaeumannomyces</taxon>
    </lineage>
</organism>
<reference evidence="4" key="1">
    <citation type="submission" date="2010-07" db="EMBL/GenBank/DDBJ databases">
        <title>The genome sequence of Gaeumannomyces graminis var. tritici strain R3-111a-1.</title>
        <authorList>
            <consortium name="The Broad Institute Genome Sequencing Platform"/>
            <person name="Ma L.-J."/>
            <person name="Dead R."/>
            <person name="Young S."/>
            <person name="Zeng Q."/>
            <person name="Koehrsen M."/>
            <person name="Alvarado L."/>
            <person name="Berlin A."/>
            <person name="Chapman S.B."/>
            <person name="Chen Z."/>
            <person name="Freedman E."/>
            <person name="Gellesch M."/>
            <person name="Goldberg J."/>
            <person name="Griggs A."/>
            <person name="Gujja S."/>
            <person name="Heilman E.R."/>
            <person name="Heiman D."/>
            <person name="Hepburn T."/>
            <person name="Howarth C."/>
            <person name="Jen D."/>
            <person name="Larson L."/>
            <person name="Mehta T."/>
            <person name="Neiman D."/>
            <person name="Pearson M."/>
            <person name="Roberts A."/>
            <person name="Saif S."/>
            <person name="Shea T."/>
            <person name="Shenoy N."/>
            <person name="Sisk P."/>
            <person name="Stolte C."/>
            <person name="Sykes S."/>
            <person name="Walk T."/>
            <person name="White J."/>
            <person name="Yandava C."/>
            <person name="Haas B."/>
            <person name="Nusbaum C."/>
            <person name="Birren B."/>
        </authorList>
    </citation>
    <scope>NUCLEOTIDE SEQUENCE [LARGE SCALE GENOMIC DNA]</scope>
    <source>
        <strain evidence="4">R3-111a-1</strain>
    </source>
</reference>